<accession>Q84210</accession>
<protein>
    <submittedName>
        <fullName evidence="1">(NDV) L protein</fullName>
    </submittedName>
</protein>
<dbReference type="EMBL" id="X05399">
    <property type="protein sequence ID" value="CAA28984.1"/>
    <property type="molecule type" value="Genomic_RNA"/>
</dbReference>
<name>Q84210_NCDV</name>
<dbReference type="PIR" id="B26747">
    <property type="entry name" value="B26747"/>
</dbReference>
<reference evidence="1" key="1">
    <citation type="journal article" date="1987" name="Nucleic Acids Res.">
        <title>Nucleotide sequence analysis of the L gene of Newcastle disease virus: homologies with Sendai and vesicular stomatitis viruses.</title>
        <authorList>
            <person name="Yusoff K."/>
            <person name="Millar N.S."/>
            <person name="Chambers P."/>
            <person name="Emmerson P.T."/>
        </authorList>
    </citation>
    <scope>NUCLEOTIDE SEQUENCE</scope>
    <source>
        <strain evidence="1">Beaudette C</strain>
    </source>
</reference>
<proteinExistence type="predicted"/>
<evidence type="ECO:0000313" key="1">
    <source>
        <dbReference type="EMBL" id="CAA28984.1"/>
    </source>
</evidence>
<organism evidence="1">
    <name type="scientific">Avian paramyxovirus 1</name>
    <name type="common">NDV</name>
    <name type="synonym">Avian orthoavulavirus 1</name>
    <dbReference type="NCBI Taxonomy" id="2560319"/>
    <lineage>
        <taxon>Viruses</taxon>
        <taxon>Riboviria</taxon>
        <taxon>Orthornavirae</taxon>
        <taxon>Negarnaviricota</taxon>
        <taxon>Haploviricotina</taxon>
        <taxon>Monjiviricetes</taxon>
        <taxon>Mononegavirales</taxon>
        <taxon>Paramyxoviridae</taxon>
        <taxon>Avulavirinae</taxon>
        <taxon>Orthoavulavirus</taxon>
        <taxon>Orthoavulavirus javaense</taxon>
    </lineage>
</organism>
<sequence>MRYKAKQLMVNSTGRTWRAPVLKGQSIRLSYQSHTCLHHWSSTNYFITGN</sequence>